<evidence type="ECO:0000259" key="1">
    <source>
        <dbReference type="SMART" id="SM00666"/>
    </source>
</evidence>
<dbReference type="InterPro" id="IPR000270">
    <property type="entry name" value="PB1_dom"/>
</dbReference>
<dbReference type="EMBL" id="JABWDY010024145">
    <property type="protein sequence ID" value="KAF5190464.1"/>
    <property type="molecule type" value="Genomic_DNA"/>
</dbReference>
<organism evidence="2 3">
    <name type="scientific">Thalictrum thalictroides</name>
    <name type="common">Rue-anemone</name>
    <name type="synonym">Anemone thalictroides</name>
    <dbReference type="NCBI Taxonomy" id="46969"/>
    <lineage>
        <taxon>Eukaryota</taxon>
        <taxon>Viridiplantae</taxon>
        <taxon>Streptophyta</taxon>
        <taxon>Embryophyta</taxon>
        <taxon>Tracheophyta</taxon>
        <taxon>Spermatophyta</taxon>
        <taxon>Magnoliopsida</taxon>
        <taxon>Ranunculales</taxon>
        <taxon>Ranunculaceae</taxon>
        <taxon>Thalictroideae</taxon>
        <taxon>Thalictrum</taxon>
    </lineage>
</organism>
<dbReference type="Pfam" id="PF00564">
    <property type="entry name" value="PB1"/>
    <property type="match status" value="1"/>
</dbReference>
<gene>
    <name evidence="2" type="ORF">FRX31_019949</name>
</gene>
<dbReference type="AlphaFoldDB" id="A0A7J6VZB9"/>
<protein>
    <submittedName>
        <fullName evidence="2">Far1-related sequence like</fullName>
    </submittedName>
</protein>
<name>A0A7J6VZB9_THATH</name>
<feature type="domain" description="PB1" evidence="1">
    <location>
        <begin position="19"/>
        <end position="102"/>
    </location>
</feature>
<dbReference type="SMART" id="SM00666">
    <property type="entry name" value="PB1"/>
    <property type="match status" value="1"/>
</dbReference>
<proteinExistence type="predicted"/>
<dbReference type="OrthoDB" id="125347at2759"/>
<evidence type="ECO:0000313" key="3">
    <source>
        <dbReference type="Proteomes" id="UP000554482"/>
    </source>
</evidence>
<keyword evidence="3" id="KW-1185">Reference proteome</keyword>
<dbReference type="PANTHER" id="PTHR31973:SF166">
    <property type="entry name" value="OS10G0104700 PROTEIN"/>
    <property type="match status" value="1"/>
</dbReference>
<accession>A0A7J6VZB9</accession>
<sequence length="503" mass="57374">MGGKKLITICQFGGLFETQKDGTLAYNGGEAHAIDIDNETRFQDFKSEIAEIIKCNSELVSVKYFLLGNKKTLITISSDKEFKRMISFNGDSVMVDVYVSAGETVGHDHSNMPCSRSSRTTLSEAFVPVDIARLDYHNDDAVHTQNDIVVDLPVDLPPVDSISPPPSSPLVSSFAKPLDDPSTWGNAITGVRQRFSDVHEFREALRRYAVANKFMYKLTKNDSRRVTVKCKAEDIEKGLRESIAEIFENAYHGYCLHYLTNKFRKDLPSHFSNEVKQLLVEDLYAAASSLKVEDFQRSIESIKGISPEAFNWLMSTKPEHWANALFGGARYDHMTSKFGKVFYSWVSEAYELPITQMVHMIREKMMEMINTRSMDSNQWLTRLTPLMEEKLQKETLEADSLGLEVSFLPDTDSIFDVRDRCVEKVDIDQWICSCKRWQITEIGYMRIEARKRGTKHCVLLLRFDDVGQGLSSNWIYENCEQGRGRNLVNQGGFKVSERCVDWG</sequence>
<reference evidence="2 3" key="1">
    <citation type="submission" date="2020-06" db="EMBL/GenBank/DDBJ databases">
        <title>Transcriptomic and genomic resources for Thalictrum thalictroides and T. hernandezii: Facilitating candidate gene discovery in an emerging model plant lineage.</title>
        <authorList>
            <person name="Arias T."/>
            <person name="Riano-Pachon D.M."/>
            <person name="Di Stilio V.S."/>
        </authorList>
    </citation>
    <scope>NUCLEOTIDE SEQUENCE [LARGE SCALE GENOMIC DNA]</scope>
    <source>
        <strain evidence="3">cv. WT478/WT964</strain>
        <tissue evidence="2">Leaves</tissue>
    </source>
</reference>
<dbReference type="PANTHER" id="PTHR31973">
    <property type="entry name" value="POLYPROTEIN, PUTATIVE-RELATED"/>
    <property type="match status" value="1"/>
</dbReference>
<evidence type="ECO:0000313" key="2">
    <source>
        <dbReference type="EMBL" id="KAF5190464.1"/>
    </source>
</evidence>
<dbReference type="Proteomes" id="UP000554482">
    <property type="component" value="Unassembled WGS sequence"/>
</dbReference>
<dbReference type="Pfam" id="PF03108">
    <property type="entry name" value="DBD_Tnp_Mut"/>
    <property type="match status" value="1"/>
</dbReference>
<comment type="caution">
    <text evidence="2">The sequence shown here is derived from an EMBL/GenBank/DDBJ whole genome shotgun (WGS) entry which is preliminary data.</text>
</comment>
<dbReference type="InterPro" id="IPR004332">
    <property type="entry name" value="Transposase_MuDR"/>
</dbReference>